<keyword evidence="2" id="KW-1185">Reference proteome</keyword>
<organism evidence="1 2">
    <name type="scientific">Mycena alexandri</name>
    <dbReference type="NCBI Taxonomy" id="1745969"/>
    <lineage>
        <taxon>Eukaryota</taxon>
        <taxon>Fungi</taxon>
        <taxon>Dikarya</taxon>
        <taxon>Basidiomycota</taxon>
        <taxon>Agaricomycotina</taxon>
        <taxon>Agaricomycetes</taxon>
        <taxon>Agaricomycetidae</taxon>
        <taxon>Agaricales</taxon>
        <taxon>Marasmiineae</taxon>
        <taxon>Mycenaceae</taxon>
        <taxon>Mycena</taxon>
    </lineage>
</organism>
<dbReference type="EMBL" id="JARJCM010000013">
    <property type="protein sequence ID" value="KAJ7042283.1"/>
    <property type="molecule type" value="Genomic_DNA"/>
</dbReference>
<protein>
    <submittedName>
        <fullName evidence="1">Uncharacterized protein</fullName>
    </submittedName>
</protein>
<sequence>MTAPTTLEAPRLPLELERDIFEIAALSFRSSIPAYLQVAHRIHEWIEPILYNTLMVQRLKDPKLTESTPTPADCRAAEFLASNVHRLNIYGPFPHEQLHTLLDACKSTRDLALWVPFPRPNLLPFLQAMPLERLSVDVAYLFGGPLRMNFAHPAFAALTHLDVQSAVFDDWRLYTELARAPALTHLSFRDKFHPRVLRGALAHCAKLRALGIIWSPSRSAVDVKEGEVVDARLFMVVCEDVLEEWEVGARGGRDIWARAEPFIAKKEAGEIKGRLSWLVPGRCLRNAQCRGFG</sequence>
<gene>
    <name evidence="1" type="ORF">C8F04DRAFT_97823</name>
</gene>
<accession>A0AAD6TA66</accession>
<name>A0AAD6TA66_9AGAR</name>
<proteinExistence type="predicted"/>
<dbReference type="Gene3D" id="3.80.10.10">
    <property type="entry name" value="Ribonuclease Inhibitor"/>
    <property type="match status" value="1"/>
</dbReference>
<evidence type="ECO:0000313" key="1">
    <source>
        <dbReference type="EMBL" id="KAJ7042283.1"/>
    </source>
</evidence>
<dbReference type="InterPro" id="IPR032675">
    <property type="entry name" value="LRR_dom_sf"/>
</dbReference>
<dbReference type="AlphaFoldDB" id="A0AAD6TA66"/>
<evidence type="ECO:0000313" key="2">
    <source>
        <dbReference type="Proteomes" id="UP001218188"/>
    </source>
</evidence>
<dbReference type="Proteomes" id="UP001218188">
    <property type="component" value="Unassembled WGS sequence"/>
</dbReference>
<comment type="caution">
    <text evidence="1">The sequence shown here is derived from an EMBL/GenBank/DDBJ whole genome shotgun (WGS) entry which is preliminary data.</text>
</comment>
<reference evidence="1" key="1">
    <citation type="submission" date="2023-03" db="EMBL/GenBank/DDBJ databases">
        <title>Massive genome expansion in bonnet fungi (Mycena s.s.) driven by repeated elements and novel gene families across ecological guilds.</title>
        <authorList>
            <consortium name="Lawrence Berkeley National Laboratory"/>
            <person name="Harder C.B."/>
            <person name="Miyauchi S."/>
            <person name="Viragh M."/>
            <person name="Kuo A."/>
            <person name="Thoen E."/>
            <person name="Andreopoulos B."/>
            <person name="Lu D."/>
            <person name="Skrede I."/>
            <person name="Drula E."/>
            <person name="Henrissat B."/>
            <person name="Morin E."/>
            <person name="Kohler A."/>
            <person name="Barry K."/>
            <person name="LaButti K."/>
            <person name="Morin E."/>
            <person name="Salamov A."/>
            <person name="Lipzen A."/>
            <person name="Mereny Z."/>
            <person name="Hegedus B."/>
            <person name="Baldrian P."/>
            <person name="Stursova M."/>
            <person name="Weitz H."/>
            <person name="Taylor A."/>
            <person name="Grigoriev I.V."/>
            <person name="Nagy L.G."/>
            <person name="Martin F."/>
            <person name="Kauserud H."/>
        </authorList>
    </citation>
    <scope>NUCLEOTIDE SEQUENCE</scope>
    <source>
        <strain evidence="1">CBHHK200</strain>
    </source>
</reference>